<keyword evidence="2" id="KW-0689">Ribosomal protein</keyword>
<comment type="caution">
    <text evidence="5">The sequence shown here is derived from an EMBL/GenBank/DDBJ whole genome shotgun (WGS) entry which is preliminary data.</text>
</comment>
<proteinExistence type="inferred from homology"/>
<dbReference type="PANTHER" id="PTHR15680">
    <property type="entry name" value="RIBOSOMAL PROTEIN L19"/>
    <property type="match status" value="1"/>
</dbReference>
<dbReference type="Gene3D" id="2.30.30.790">
    <property type="match status" value="1"/>
</dbReference>
<dbReference type="Pfam" id="PF01245">
    <property type="entry name" value="Ribosomal_L19"/>
    <property type="match status" value="1"/>
</dbReference>
<protein>
    <recommendedName>
        <fullName evidence="4">50S ribosomal protein L19</fullName>
    </recommendedName>
</protein>
<dbReference type="SUPFAM" id="SSF50104">
    <property type="entry name" value="Translation proteins SH3-like domain"/>
    <property type="match status" value="1"/>
</dbReference>
<dbReference type="InterPro" id="IPR038657">
    <property type="entry name" value="Ribosomal_bL19_sf"/>
</dbReference>
<evidence type="ECO:0000256" key="4">
    <source>
        <dbReference type="RuleBase" id="RU000559"/>
    </source>
</evidence>
<dbReference type="Proteomes" id="UP000177029">
    <property type="component" value="Unassembled WGS sequence"/>
</dbReference>
<name>A0A1F8DRE5_9BACT</name>
<dbReference type="InterPro" id="IPR001857">
    <property type="entry name" value="Ribosomal_bL19"/>
</dbReference>
<gene>
    <name evidence="5" type="ORF">A2755_02275</name>
</gene>
<dbReference type="InterPro" id="IPR008991">
    <property type="entry name" value="Translation_prot_SH3-like_sf"/>
</dbReference>
<keyword evidence="3 4" id="KW-0687">Ribonucleoprotein</keyword>
<dbReference type="GO" id="GO:0005840">
    <property type="term" value="C:ribosome"/>
    <property type="evidence" value="ECO:0007669"/>
    <property type="project" value="UniProtKB-KW"/>
</dbReference>
<evidence type="ECO:0000313" key="5">
    <source>
        <dbReference type="EMBL" id="OGM91207.1"/>
    </source>
</evidence>
<dbReference type="EMBL" id="MGIP01000011">
    <property type="protein sequence ID" value="OGM91207.1"/>
    <property type="molecule type" value="Genomic_DNA"/>
</dbReference>
<dbReference type="PANTHER" id="PTHR15680:SF9">
    <property type="entry name" value="LARGE RIBOSOMAL SUBUNIT PROTEIN BL19M"/>
    <property type="match status" value="1"/>
</dbReference>
<dbReference type="GO" id="GO:1990904">
    <property type="term" value="C:ribonucleoprotein complex"/>
    <property type="evidence" value="ECO:0007669"/>
    <property type="project" value="UniProtKB-KW"/>
</dbReference>
<accession>A0A1F8DRE5</accession>
<evidence type="ECO:0000256" key="3">
    <source>
        <dbReference type="ARBA" id="ARBA00023274"/>
    </source>
</evidence>
<dbReference type="AlphaFoldDB" id="A0A1F8DRE5"/>
<evidence type="ECO:0000256" key="2">
    <source>
        <dbReference type="ARBA" id="ARBA00022980"/>
    </source>
</evidence>
<comment type="function">
    <text evidence="4">This protein is located at the 30S-50S ribosomal subunit interface and may play a role in the structure and function of the aminoacyl-tRNA binding site.</text>
</comment>
<dbReference type="GO" id="GO:0003735">
    <property type="term" value="F:structural constituent of ribosome"/>
    <property type="evidence" value="ECO:0007669"/>
    <property type="project" value="InterPro"/>
</dbReference>
<dbReference type="STRING" id="1802555.A2755_02275"/>
<dbReference type="PRINTS" id="PR00061">
    <property type="entry name" value="RIBOSOMALL19"/>
</dbReference>
<organism evidence="5 6">
    <name type="scientific">Candidatus Wolfebacteria bacterium RIFCSPHIGHO2_01_FULL_48_22</name>
    <dbReference type="NCBI Taxonomy" id="1802555"/>
    <lineage>
        <taxon>Bacteria</taxon>
        <taxon>Candidatus Wolfeibacteriota</taxon>
    </lineage>
</organism>
<reference evidence="5 6" key="1">
    <citation type="journal article" date="2016" name="Nat. Commun.">
        <title>Thousands of microbial genomes shed light on interconnected biogeochemical processes in an aquifer system.</title>
        <authorList>
            <person name="Anantharaman K."/>
            <person name="Brown C.T."/>
            <person name="Hug L.A."/>
            <person name="Sharon I."/>
            <person name="Castelle C.J."/>
            <person name="Probst A.J."/>
            <person name="Thomas B.C."/>
            <person name="Singh A."/>
            <person name="Wilkins M.J."/>
            <person name="Karaoz U."/>
            <person name="Brodie E.L."/>
            <person name="Williams K.H."/>
            <person name="Hubbard S.S."/>
            <person name="Banfield J.F."/>
        </authorList>
    </citation>
    <scope>NUCLEOTIDE SEQUENCE [LARGE SCALE GENOMIC DNA]</scope>
</reference>
<dbReference type="GO" id="GO:0006412">
    <property type="term" value="P:translation"/>
    <property type="evidence" value="ECO:0007669"/>
    <property type="project" value="InterPro"/>
</dbReference>
<sequence>MIDEKILEKIQPGAQIVVTERLREKEKERQSQFKGIVLARKHGFQQGATFTVRSVVDGVGVEKIYPIYSPNIISVKIVSSSKKVRRSKLYYLRNVSKKKSRQKIGVAA</sequence>
<evidence type="ECO:0000313" key="6">
    <source>
        <dbReference type="Proteomes" id="UP000177029"/>
    </source>
</evidence>
<comment type="similarity">
    <text evidence="1 4">Belongs to the bacterial ribosomal protein bL19 family.</text>
</comment>
<evidence type="ECO:0000256" key="1">
    <source>
        <dbReference type="ARBA" id="ARBA00005781"/>
    </source>
</evidence>